<dbReference type="Proteomes" id="UP000265882">
    <property type="component" value="Unassembled WGS sequence"/>
</dbReference>
<dbReference type="EMBL" id="QZKU01000144">
    <property type="protein sequence ID" value="RJP14289.1"/>
    <property type="molecule type" value="Genomic_DNA"/>
</dbReference>
<dbReference type="Pfam" id="PF24741">
    <property type="entry name" value="AlkZ-rel"/>
    <property type="match status" value="1"/>
</dbReference>
<dbReference type="AlphaFoldDB" id="A0A3A4N3D6"/>
<evidence type="ECO:0000313" key="1">
    <source>
        <dbReference type="EMBL" id="RJP14289.1"/>
    </source>
</evidence>
<accession>A0A3A4N3D6</accession>
<evidence type="ECO:0000313" key="2">
    <source>
        <dbReference type="Proteomes" id="UP000265882"/>
    </source>
</evidence>
<reference evidence="1 2" key="1">
    <citation type="journal article" date="2017" name="ISME J.">
        <title>Energy and carbon metabolisms in a deep terrestrial subsurface fluid microbial community.</title>
        <authorList>
            <person name="Momper L."/>
            <person name="Jungbluth S.P."/>
            <person name="Lee M.D."/>
            <person name="Amend J.P."/>
        </authorList>
    </citation>
    <scope>NUCLEOTIDE SEQUENCE [LARGE SCALE GENOMIC DNA]</scope>
    <source>
        <strain evidence="1">SURF_5</strain>
    </source>
</reference>
<gene>
    <name evidence="1" type="ORF">C4520_21465</name>
</gene>
<sequence>MDVELSQRSILEYRRRAWPQGSLHTLDEIAAFVKRAGLVLIFGSREIPLPKLYDCADYNSDWWESKDLLQTKKVAYTGRVVRHKATLISMDLLAAFLSVYLHGGGYLIYEEEYYWGKLSELANRIAAYLDSHGPTPVDQLRQSLMTPGKENTRKFHVALYELQTKFKTVSVGLKQKGWGVRVLGLFIDWVPPKVEREAERMPREKALQLIIARAVETAGAVPASLLPRLFGWNPEEASQAVENLVKNRKVHRARMPKRRDEWVVFPDLR</sequence>
<name>A0A3A4N3D6_ABYX5</name>
<organism evidence="1 2">
    <name type="scientific">Abyssobacteria bacterium (strain SURF_5)</name>
    <dbReference type="NCBI Taxonomy" id="2093360"/>
    <lineage>
        <taxon>Bacteria</taxon>
        <taxon>Pseudomonadati</taxon>
        <taxon>Candidatus Hydrogenedentota</taxon>
        <taxon>Candidatus Abyssobacteria</taxon>
    </lineage>
</organism>
<comment type="caution">
    <text evidence="1">The sequence shown here is derived from an EMBL/GenBank/DDBJ whole genome shotgun (WGS) entry which is preliminary data.</text>
</comment>
<dbReference type="InterPro" id="IPR056298">
    <property type="entry name" value="AlkZ-rel"/>
</dbReference>
<evidence type="ECO:0008006" key="3">
    <source>
        <dbReference type="Google" id="ProtNLM"/>
    </source>
</evidence>
<proteinExistence type="predicted"/>
<protein>
    <recommendedName>
        <fullName evidence="3">Winged helix DNA-binding domain-containing protein</fullName>
    </recommendedName>
</protein>